<dbReference type="Gene3D" id="1.10.189.10">
    <property type="entry name" value="Pyruvate Phosphate Dikinase, domain 2"/>
    <property type="match status" value="1"/>
</dbReference>
<evidence type="ECO:0000256" key="6">
    <source>
        <dbReference type="ARBA" id="ARBA00022723"/>
    </source>
</evidence>
<dbReference type="NCBIfam" id="NF004531">
    <property type="entry name" value="PRK05878.1"/>
    <property type="match status" value="1"/>
</dbReference>
<feature type="region of interest" description="Disordered" evidence="12">
    <location>
        <begin position="870"/>
        <end position="927"/>
    </location>
</feature>
<dbReference type="GO" id="GO:0050242">
    <property type="term" value="F:pyruvate, phosphate dikinase activity"/>
    <property type="evidence" value="ECO:0007669"/>
    <property type="project" value="UniProtKB-EC"/>
</dbReference>
<dbReference type="InterPro" id="IPR013815">
    <property type="entry name" value="ATP_grasp_subdomain_1"/>
</dbReference>
<evidence type="ECO:0000256" key="9">
    <source>
        <dbReference type="ARBA" id="ARBA00022840"/>
    </source>
</evidence>
<dbReference type="Proteomes" id="UP000065807">
    <property type="component" value="Chromosome"/>
</dbReference>
<evidence type="ECO:0000256" key="3">
    <source>
        <dbReference type="ARBA" id="ARBA00011994"/>
    </source>
</evidence>
<evidence type="ECO:0000313" key="16">
    <source>
        <dbReference type="EMBL" id="BAS28311.1"/>
    </source>
</evidence>
<dbReference type="InterPro" id="IPR002192">
    <property type="entry name" value="PPDK_AMP/ATP-bd"/>
</dbReference>
<evidence type="ECO:0000256" key="1">
    <source>
        <dbReference type="ARBA" id="ARBA00001946"/>
    </source>
</evidence>
<evidence type="ECO:0000256" key="10">
    <source>
        <dbReference type="ARBA" id="ARBA00022842"/>
    </source>
</evidence>
<dbReference type="PATRIC" id="fig|1555112.3.peg.2520"/>
<keyword evidence="9" id="KW-0067">ATP-binding</keyword>
<dbReference type="STRING" id="1555112.LIP_2471"/>
<dbReference type="Pfam" id="PF01326">
    <property type="entry name" value="PPDK_N"/>
    <property type="match status" value="2"/>
</dbReference>
<dbReference type="EC" id="2.7.9.1" evidence="3"/>
<organism evidence="16 17">
    <name type="scientific">Limnochorda pilosa</name>
    <dbReference type="NCBI Taxonomy" id="1555112"/>
    <lineage>
        <taxon>Bacteria</taxon>
        <taxon>Bacillati</taxon>
        <taxon>Bacillota</taxon>
        <taxon>Limnochordia</taxon>
        <taxon>Limnochordales</taxon>
        <taxon>Limnochordaceae</taxon>
        <taxon>Limnochorda</taxon>
    </lineage>
</organism>
<reference evidence="17" key="1">
    <citation type="submission" date="2015-07" db="EMBL/GenBank/DDBJ databases">
        <title>Complete genome sequence and phylogenetic analysis of Limnochorda pilosa.</title>
        <authorList>
            <person name="Watanabe M."/>
            <person name="Kojima H."/>
            <person name="Fukui M."/>
        </authorList>
    </citation>
    <scope>NUCLEOTIDE SEQUENCE [LARGE SCALE GENOMIC DNA]</scope>
    <source>
        <strain evidence="17">HC45</strain>
    </source>
</reference>
<dbReference type="GO" id="GO:0046872">
    <property type="term" value="F:metal ion binding"/>
    <property type="evidence" value="ECO:0007669"/>
    <property type="project" value="UniProtKB-KW"/>
</dbReference>
<dbReference type="InterPro" id="IPR018274">
    <property type="entry name" value="PEP_util_AS"/>
</dbReference>
<feature type="region of interest" description="Disordered" evidence="12">
    <location>
        <begin position="954"/>
        <end position="1042"/>
    </location>
</feature>
<evidence type="ECO:0000256" key="8">
    <source>
        <dbReference type="ARBA" id="ARBA00022777"/>
    </source>
</evidence>
<reference evidence="17" key="2">
    <citation type="journal article" date="2016" name="Int. J. Syst. Evol. Microbiol.">
        <title>Complete genome sequence and cell structure of Limnochorda pilosa, a Gram-negative spore-former within the phylum Firmicutes.</title>
        <authorList>
            <person name="Watanabe M."/>
            <person name="Kojima H."/>
            <person name="Fukui M."/>
        </authorList>
    </citation>
    <scope>NUCLEOTIDE SEQUENCE [LARGE SCALE GENOMIC DNA]</scope>
    <source>
        <strain evidence="17">HC45</strain>
    </source>
</reference>
<dbReference type="PROSITE" id="PS00370">
    <property type="entry name" value="PEP_ENZYMES_PHOS_SITE"/>
    <property type="match status" value="1"/>
</dbReference>
<feature type="domain" description="Pyruvate phosphate dikinase AMP/ATP-binding" evidence="14">
    <location>
        <begin position="67"/>
        <end position="300"/>
    </location>
</feature>
<feature type="domain" description="PEP-utilising enzyme C-terminal" evidence="15">
    <location>
        <begin position="520"/>
        <end position="870"/>
    </location>
</feature>
<evidence type="ECO:0000256" key="2">
    <source>
        <dbReference type="ARBA" id="ARBA00007837"/>
    </source>
</evidence>
<protein>
    <recommendedName>
        <fullName evidence="4">Pyruvate, phosphate dikinase</fullName>
        <ecNumber evidence="3">2.7.9.1</ecNumber>
    </recommendedName>
    <alternativeName>
        <fullName evidence="11">Pyruvate, orthophosphate dikinase</fullName>
    </alternativeName>
</protein>
<name>A0A0K2SMH0_LIMPI</name>
<dbReference type="InterPro" id="IPR010121">
    <property type="entry name" value="Pyruvate_phosphate_dikinase"/>
</dbReference>
<dbReference type="InterPro" id="IPR040442">
    <property type="entry name" value="Pyrv_kinase-like_dom_sf"/>
</dbReference>
<dbReference type="SUPFAM" id="SSF51621">
    <property type="entry name" value="Phosphoenolpyruvate/pyruvate domain"/>
    <property type="match status" value="1"/>
</dbReference>
<sequence>MSTGKSIYFFARGQTDGRADMKNLLGGKGANLAEMTNLDIPVPPGFTITTEVCTAFYANGRRWPEGLDEEIRRNMARLEQVTGRRFGDPEKPLLVSVRSGARVSMPGMMDTILNLGLNDRTVQGLARQADERFAYDSYRRFVQMYGNVVLHVSSEEYEKLIEEVKERKGVELDTQLTAADWKELVGRFKALIQQRTGQPFPEEPEEQLFGAINAVFDSWNNPRAIRYREINKIPGDWGTAVNVQTMVFGNLGETSGTGVAFTRDPSTGKNVFYGEYLMNAQGEDVVAGIRTPQPIRTLQEAQPQAYQQLEEIRQKLEAHYRDMMDIEFTIQDGELFMLQCRSGKRTALAAVTIAVDMVKEGLIDKETAIRRVDPEQVEQLLHPMVDPGQELEVLTKGLPASPGAAVGRIVLTADDAEDWADRGERVVLVRTETSPEDIGGMNVAEGILTARGGMTSHAAVVARGMGKCCVAGAGEVRVDTTARQISVNGRVLKEGDWITLNGTTGEVYPGQAKLVEPELSGAFGELMAWADELRTLGVRTNADTPHDAEVARRFGAEGIGLCRTEHMFFGENRIVAVREMILADDEESRRKALAKLLPYQRDDFYGILKVMEGLPVTIRLLDPPLHEFLPHEEEAVDEVARETGKSPAEVRAKVESLKEFNPMLGHRGCRLGVTYPEIYEMQVQAIFEAATRLAKEGLSIHPEVMIPLVGTPEELSFLRERVEKVAREVMEKAGVQVPYKVGTMIEVPRAALVADRIAEGAEFFSFGTNDLTQMTFGFSRDDAGVFLEDYRKKGILRSDPFQTLDQEGVGQLVQMGLERGRKTRPDLKVGICGEHGGDPASVKFCHRTGLDYVSCSPYRVPVARLAAAQARVEERGTPRGDVCRALEPGGRGRDPPPGRHRRGHRGPRRAPAAGPEPHRPLPLPPGEDAVVLGQLRGAVLPLLRVRGRGGRLSLSYDAGRHRLPRGGAAPRPPGGRARGRPGPLGRRPAPGRGAGPPGGAERPGPPLLPGPTGRTGRKPGPRLPGATGHGLGGGGALRPGVCPGRRRVAAHARGATLVQAE</sequence>
<dbReference type="EMBL" id="AP014924">
    <property type="protein sequence ID" value="BAS28311.1"/>
    <property type="molecule type" value="Genomic_DNA"/>
</dbReference>
<feature type="compositionally biased region" description="Basic and acidic residues" evidence="12">
    <location>
        <begin position="871"/>
        <end position="897"/>
    </location>
</feature>
<proteinExistence type="inferred from homology"/>
<dbReference type="Pfam" id="PF00391">
    <property type="entry name" value="PEP-utilizers"/>
    <property type="match status" value="1"/>
</dbReference>
<dbReference type="InterPro" id="IPR000121">
    <property type="entry name" value="PEP_util_C"/>
</dbReference>
<dbReference type="SUPFAM" id="SSF52009">
    <property type="entry name" value="Phosphohistidine domain"/>
    <property type="match status" value="1"/>
</dbReference>
<dbReference type="SUPFAM" id="SSF56059">
    <property type="entry name" value="Glutathione synthetase ATP-binding domain-like"/>
    <property type="match status" value="1"/>
</dbReference>
<comment type="similarity">
    <text evidence="2">Belongs to the PEP-utilizing enzyme family.</text>
</comment>
<dbReference type="Gene3D" id="3.20.20.60">
    <property type="entry name" value="Phosphoenolpyruvate-binding domains"/>
    <property type="match status" value="1"/>
</dbReference>
<dbReference type="Gene3D" id="1.20.80.30">
    <property type="match status" value="1"/>
</dbReference>
<dbReference type="Pfam" id="PF02896">
    <property type="entry name" value="PEP-utilizers_C"/>
    <property type="match status" value="1"/>
</dbReference>
<keyword evidence="17" id="KW-1185">Reference proteome</keyword>
<dbReference type="KEGG" id="lpil:LIP_2471"/>
<feature type="compositionally biased region" description="Gly residues" evidence="12">
    <location>
        <begin position="1027"/>
        <end position="1037"/>
    </location>
</feature>
<dbReference type="Gene3D" id="3.30.470.20">
    <property type="entry name" value="ATP-grasp fold, B domain"/>
    <property type="match status" value="1"/>
</dbReference>
<evidence type="ECO:0000256" key="4">
    <source>
        <dbReference type="ARBA" id="ARBA00020138"/>
    </source>
</evidence>
<evidence type="ECO:0000313" key="17">
    <source>
        <dbReference type="Proteomes" id="UP000065807"/>
    </source>
</evidence>
<dbReference type="InterPro" id="IPR036637">
    <property type="entry name" value="Phosphohistidine_dom_sf"/>
</dbReference>
<evidence type="ECO:0000259" key="13">
    <source>
        <dbReference type="Pfam" id="PF00391"/>
    </source>
</evidence>
<dbReference type="InterPro" id="IPR008279">
    <property type="entry name" value="PEP-util_enz_mobile_dom"/>
</dbReference>
<feature type="domain" description="Pyruvate phosphate dikinase AMP/ATP-binding" evidence="14">
    <location>
        <begin position="305"/>
        <end position="360"/>
    </location>
</feature>
<accession>A0A0K2SMH0</accession>
<dbReference type="GO" id="GO:0005524">
    <property type="term" value="F:ATP binding"/>
    <property type="evidence" value="ECO:0007669"/>
    <property type="project" value="UniProtKB-KW"/>
</dbReference>
<keyword evidence="7" id="KW-0547">Nucleotide-binding</keyword>
<gene>
    <name evidence="16" type="ORF">LIP_2471</name>
</gene>
<keyword evidence="16" id="KW-0670">Pyruvate</keyword>
<feature type="domain" description="PEP-utilising enzyme mobile" evidence="13">
    <location>
        <begin position="424"/>
        <end position="505"/>
    </location>
</feature>
<evidence type="ECO:0000259" key="14">
    <source>
        <dbReference type="Pfam" id="PF01326"/>
    </source>
</evidence>
<dbReference type="PROSITE" id="PS00742">
    <property type="entry name" value="PEP_ENZYMES_2"/>
    <property type="match status" value="1"/>
</dbReference>
<dbReference type="InterPro" id="IPR023151">
    <property type="entry name" value="PEP_util_CS"/>
</dbReference>
<keyword evidence="6" id="KW-0479">Metal-binding</keyword>
<comment type="cofactor">
    <cofactor evidence="1">
        <name>Mg(2+)</name>
        <dbReference type="ChEBI" id="CHEBI:18420"/>
    </cofactor>
</comment>
<dbReference type="Gene3D" id="3.50.30.10">
    <property type="entry name" value="Phosphohistidine domain"/>
    <property type="match status" value="1"/>
</dbReference>
<keyword evidence="8 16" id="KW-0418">Kinase</keyword>
<keyword evidence="5" id="KW-0808">Transferase</keyword>
<evidence type="ECO:0000259" key="15">
    <source>
        <dbReference type="Pfam" id="PF02896"/>
    </source>
</evidence>
<keyword evidence="10" id="KW-0460">Magnesium</keyword>
<evidence type="ECO:0000256" key="11">
    <source>
        <dbReference type="ARBA" id="ARBA00032883"/>
    </source>
</evidence>
<dbReference type="AlphaFoldDB" id="A0A0K2SMH0"/>
<feature type="compositionally biased region" description="Basic residues" evidence="12">
    <location>
        <begin position="898"/>
        <end position="908"/>
    </location>
</feature>
<dbReference type="GO" id="GO:0016301">
    <property type="term" value="F:kinase activity"/>
    <property type="evidence" value="ECO:0007669"/>
    <property type="project" value="UniProtKB-KW"/>
</dbReference>
<feature type="compositionally biased region" description="Low complexity" evidence="12">
    <location>
        <begin position="980"/>
        <end position="991"/>
    </location>
</feature>
<evidence type="ECO:0000256" key="12">
    <source>
        <dbReference type="SAM" id="MobiDB-lite"/>
    </source>
</evidence>
<evidence type="ECO:0000256" key="5">
    <source>
        <dbReference type="ARBA" id="ARBA00022679"/>
    </source>
</evidence>
<dbReference type="InterPro" id="IPR015813">
    <property type="entry name" value="Pyrv/PenolPyrv_kinase-like_dom"/>
</dbReference>
<evidence type="ECO:0000256" key="7">
    <source>
        <dbReference type="ARBA" id="ARBA00022741"/>
    </source>
</evidence>
<dbReference type="PANTHER" id="PTHR22931">
    <property type="entry name" value="PHOSPHOENOLPYRUVATE DIKINASE-RELATED"/>
    <property type="match status" value="1"/>
</dbReference>
<dbReference type="Gene3D" id="3.30.1490.20">
    <property type="entry name" value="ATP-grasp fold, A domain"/>
    <property type="match status" value="1"/>
</dbReference>
<dbReference type="NCBIfam" id="TIGR01828">
    <property type="entry name" value="pyru_phos_dikin"/>
    <property type="match status" value="1"/>
</dbReference>
<dbReference type="PANTHER" id="PTHR22931:SF9">
    <property type="entry name" value="PYRUVATE, PHOSPHATE DIKINASE 1, CHLOROPLASTIC"/>
    <property type="match status" value="1"/>
</dbReference>